<evidence type="ECO:0000313" key="10">
    <source>
        <dbReference type="EMBL" id="GBF89348.1"/>
    </source>
</evidence>
<evidence type="ECO:0000256" key="9">
    <source>
        <dbReference type="ARBA" id="ARBA00023157"/>
    </source>
</evidence>
<keyword evidence="9" id="KW-1015">Disulfide bond</keyword>
<evidence type="ECO:0000313" key="11">
    <source>
        <dbReference type="Proteomes" id="UP000247498"/>
    </source>
</evidence>
<organism evidence="10 11">
    <name type="scientific">Raphidocelis subcapitata</name>
    <dbReference type="NCBI Taxonomy" id="307507"/>
    <lineage>
        <taxon>Eukaryota</taxon>
        <taxon>Viridiplantae</taxon>
        <taxon>Chlorophyta</taxon>
        <taxon>core chlorophytes</taxon>
        <taxon>Chlorophyceae</taxon>
        <taxon>CS clade</taxon>
        <taxon>Sphaeropleales</taxon>
        <taxon>Selenastraceae</taxon>
        <taxon>Raphidocelis</taxon>
    </lineage>
</organism>
<evidence type="ECO:0000256" key="6">
    <source>
        <dbReference type="ARBA" id="ARBA00022737"/>
    </source>
</evidence>
<proteinExistence type="inferred from homology"/>
<comment type="subcellular location">
    <subcellularLocation>
        <location evidence="2">Mitochondrion</location>
    </subcellularLocation>
</comment>
<keyword evidence="7" id="KW-0249">Electron transport</keyword>
<dbReference type="InParanoid" id="A0A2V0NP11"/>
<keyword evidence="8" id="KW-0496">Mitochondrion</keyword>
<dbReference type="OrthoDB" id="522998at2759"/>
<gene>
    <name evidence="10" type="ORF">Rsub_02226</name>
</gene>
<evidence type="ECO:0000256" key="5">
    <source>
        <dbReference type="ARBA" id="ARBA00022660"/>
    </source>
</evidence>
<evidence type="ECO:0000256" key="4">
    <source>
        <dbReference type="ARBA" id="ARBA00022448"/>
    </source>
</evidence>
<evidence type="ECO:0000256" key="7">
    <source>
        <dbReference type="ARBA" id="ARBA00022982"/>
    </source>
</evidence>
<dbReference type="PANTHER" id="PTHR13344:SF0">
    <property type="entry name" value="NADH DEHYDROGENASE [UBIQUINONE] 1 ALPHA SUBCOMPLEX SUBUNIT 8"/>
    <property type="match status" value="1"/>
</dbReference>
<accession>A0A2V0NP11</accession>
<dbReference type="PANTHER" id="PTHR13344">
    <property type="entry name" value="NADH-UBIQUINONE OXIDOREDUCTASE"/>
    <property type="match status" value="1"/>
</dbReference>
<dbReference type="EMBL" id="BDRX01000009">
    <property type="protein sequence ID" value="GBF89348.1"/>
    <property type="molecule type" value="Genomic_DNA"/>
</dbReference>
<evidence type="ECO:0000256" key="2">
    <source>
        <dbReference type="ARBA" id="ARBA00004173"/>
    </source>
</evidence>
<dbReference type="Proteomes" id="UP000247498">
    <property type="component" value="Unassembled WGS sequence"/>
</dbReference>
<keyword evidence="5" id="KW-0679">Respiratory chain</keyword>
<evidence type="ECO:0000256" key="1">
    <source>
        <dbReference type="ARBA" id="ARBA00003195"/>
    </source>
</evidence>
<dbReference type="AlphaFoldDB" id="A0A2V0NP11"/>
<comment type="similarity">
    <text evidence="3">Belongs to the complex I NDUFA8 subunit family.</text>
</comment>
<keyword evidence="4" id="KW-0813">Transport</keyword>
<reference evidence="10 11" key="1">
    <citation type="journal article" date="2018" name="Sci. Rep.">
        <title>Raphidocelis subcapitata (=Pseudokirchneriella subcapitata) provides an insight into genome evolution and environmental adaptations in the Sphaeropleales.</title>
        <authorList>
            <person name="Suzuki S."/>
            <person name="Yamaguchi H."/>
            <person name="Nakajima N."/>
            <person name="Kawachi M."/>
        </authorList>
    </citation>
    <scope>NUCLEOTIDE SEQUENCE [LARGE SCALE GENOMIC DNA]</scope>
    <source>
        <strain evidence="10 11">NIES-35</strain>
    </source>
</reference>
<evidence type="ECO:0000256" key="3">
    <source>
        <dbReference type="ARBA" id="ARBA00010705"/>
    </source>
</evidence>
<name>A0A2V0NP11_9CHLO</name>
<keyword evidence="6" id="KW-0677">Repeat</keyword>
<dbReference type="STRING" id="307507.A0A2V0NP11"/>
<dbReference type="GO" id="GO:0005739">
    <property type="term" value="C:mitochondrion"/>
    <property type="evidence" value="ECO:0007669"/>
    <property type="project" value="UniProtKB-SubCell"/>
</dbReference>
<comment type="function">
    <text evidence="1">Accessory subunit of the mitochondrial membrane respiratory chain NADH dehydrogenase (Complex I), that is believed not to be involved in catalysis. Complex I functions in the transfer of electrons from NADH to the respiratory chain. The immediate electron acceptor for the enzyme is believed to be ubiquinone.</text>
</comment>
<protein>
    <submittedName>
        <fullName evidence="10">Uncharacterized protein</fullName>
    </submittedName>
</protein>
<dbReference type="GO" id="GO:0006120">
    <property type="term" value="P:mitochondrial electron transport, NADH to ubiquinone"/>
    <property type="evidence" value="ECO:0007669"/>
    <property type="project" value="InterPro"/>
</dbReference>
<evidence type="ECO:0000256" key="8">
    <source>
        <dbReference type="ARBA" id="ARBA00023128"/>
    </source>
</evidence>
<dbReference type="InterPro" id="IPR016680">
    <property type="entry name" value="NDUFA8"/>
</dbReference>
<comment type="caution">
    <text evidence="10">The sequence shown here is derived from an EMBL/GenBank/DDBJ whole genome shotgun (WGS) entry which is preliminary data.</text>
</comment>
<keyword evidence="11" id="KW-1185">Reference proteome</keyword>
<sequence>MADGIKTNDLQALAFHMFTRCKAERAAFDECLESADKSSKCAEQYKALTACATTLLSDAKAKAAHEFKEYSHCLDLTGGRYNYCRPEKAKFEETFPRVA</sequence>